<name>G0S472_CHATD</name>
<dbReference type="OMA" id="ECEGQRW"/>
<feature type="compositionally biased region" description="Basic and acidic residues" evidence="2">
    <location>
        <begin position="38"/>
        <end position="54"/>
    </location>
</feature>
<protein>
    <submittedName>
        <fullName evidence="4">Uncharacterized protein</fullName>
    </submittedName>
</protein>
<dbReference type="eggNOG" id="ENOG502RNI5">
    <property type="taxonomic scope" value="Eukaryota"/>
</dbReference>
<reference evidence="4 5" key="1">
    <citation type="journal article" date="2011" name="Cell">
        <title>Insight into structure and assembly of the nuclear pore complex by utilizing the genome of a eukaryotic thermophile.</title>
        <authorList>
            <person name="Amlacher S."/>
            <person name="Sarges P."/>
            <person name="Flemming D."/>
            <person name="van Noort V."/>
            <person name="Kunze R."/>
            <person name="Devos D.P."/>
            <person name="Arumugam M."/>
            <person name="Bork P."/>
            <person name="Hurt E."/>
        </authorList>
    </citation>
    <scope>NUCLEOTIDE SEQUENCE [LARGE SCALE GENOMIC DNA]</scope>
    <source>
        <strain evidence="5">DSM 1495 / CBS 144.50 / IMI 039719</strain>
    </source>
</reference>
<gene>
    <name evidence="4" type="ORF">CTHT_0030950</name>
</gene>
<evidence type="ECO:0000256" key="2">
    <source>
        <dbReference type="SAM" id="MobiDB-lite"/>
    </source>
</evidence>
<feature type="compositionally biased region" description="Pro residues" evidence="2">
    <location>
        <begin position="96"/>
        <end position="113"/>
    </location>
</feature>
<evidence type="ECO:0000313" key="4">
    <source>
        <dbReference type="EMBL" id="EGS21246.1"/>
    </source>
</evidence>
<keyword evidence="5" id="KW-1185">Reference proteome</keyword>
<feature type="compositionally biased region" description="Basic and acidic residues" evidence="2">
    <location>
        <begin position="1"/>
        <end position="11"/>
    </location>
</feature>
<feature type="coiled-coil region" evidence="1">
    <location>
        <begin position="376"/>
        <end position="403"/>
    </location>
</feature>
<dbReference type="GeneID" id="18257133"/>
<dbReference type="AlphaFoldDB" id="G0S472"/>
<keyword evidence="3" id="KW-1133">Transmembrane helix</keyword>
<proteinExistence type="predicted"/>
<dbReference type="EMBL" id="GL988041">
    <property type="protein sequence ID" value="EGS21246.1"/>
    <property type="molecule type" value="Genomic_DNA"/>
</dbReference>
<keyword evidence="1" id="KW-0175">Coiled coil</keyword>
<feature type="transmembrane region" description="Helical" evidence="3">
    <location>
        <begin position="363"/>
        <end position="383"/>
    </location>
</feature>
<accession>G0S472</accession>
<evidence type="ECO:0000313" key="5">
    <source>
        <dbReference type="Proteomes" id="UP000008066"/>
    </source>
</evidence>
<dbReference type="KEGG" id="cthr:CTHT_0030950"/>
<dbReference type="Proteomes" id="UP000008066">
    <property type="component" value="Unassembled WGS sequence"/>
</dbReference>
<dbReference type="HOGENOM" id="CLU_053361_0_0_1"/>
<keyword evidence="3" id="KW-0812">Transmembrane</keyword>
<dbReference type="RefSeq" id="XP_006693542.1">
    <property type="nucleotide sequence ID" value="XM_006693479.1"/>
</dbReference>
<feature type="region of interest" description="Disordered" evidence="2">
    <location>
        <begin position="1"/>
        <end position="129"/>
    </location>
</feature>
<keyword evidence="3" id="KW-0472">Membrane</keyword>
<feature type="compositionally biased region" description="Polar residues" evidence="2">
    <location>
        <begin position="117"/>
        <end position="129"/>
    </location>
</feature>
<sequence length="424" mass="46477">MPKKSHSDLKTRSGPGSPLSLGQNEPFHGIPPPASQKEWTDSRVPLKESTERQEPQASLKESTPRAPNSYPNPPLPPATTHGHPSSIPATAGYHQAPPPPSAVPYSAPPPPGPSYVNSTSYQPPHVSNHNPYPYAYPPAPVTTTAAPPPAPIHPATTAASTPAGYAYSDGAPLTLAPPIPIPEDHVSQPSLSLKPAQAVSFHSPTATALATSYAPFLPLSEQVSTAKSALRELKALQRQRELVYSVHWHPPYGVNGNSGSWTAPQQVKEVDERYRMQRAIVLRELDTLRRSVSAIVAECEGQRWRRFIVGGVFASIVPIVKALFRRPDDEEESSNSTEYAFRKSKSLVSRILASASRPGLGTITFFVFVVLYVFSNEVTLRAARKLSKRLRRLNARVEDGRDLLTEDDVKVLKGWRWRVLEWSE</sequence>
<dbReference type="OrthoDB" id="5215647at2759"/>
<organism evidence="5">
    <name type="scientific">Chaetomium thermophilum (strain DSM 1495 / CBS 144.50 / IMI 039719)</name>
    <name type="common">Thermochaetoides thermophila</name>
    <dbReference type="NCBI Taxonomy" id="759272"/>
    <lineage>
        <taxon>Eukaryota</taxon>
        <taxon>Fungi</taxon>
        <taxon>Dikarya</taxon>
        <taxon>Ascomycota</taxon>
        <taxon>Pezizomycotina</taxon>
        <taxon>Sordariomycetes</taxon>
        <taxon>Sordariomycetidae</taxon>
        <taxon>Sordariales</taxon>
        <taxon>Chaetomiaceae</taxon>
        <taxon>Thermochaetoides</taxon>
    </lineage>
</organism>
<evidence type="ECO:0000256" key="3">
    <source>
        <dbReference type="SAM" id="Phobius"/>
    </source>
</evidence>
<evidence type="ECO:0000256" key="1">
    <source>
        <dbReference type="SAM" id="Coils"/>
    </source>
</evidence>